<name>A0A9J6ZZD7_9GAMM</name>
<dbReference type="KEGG" id="eps:L0Y14_02460"/>
<protein>
    <submittedName>
        <fullName evidence="1">Nitrate transporter</fullName>
    </submittedName>
</protein>
<dbReference type="AlphaFoldDB" id="A0A9J6ZZD7"/>
<organism evidence="1 2">
    <name type="scientific">Candidatus Endoriftia persephonae</name>
    <dbReference type="NCBI Taxonomy" id="393765"/>
    <lineage>
        <taxon>Bacteria</taxon>
        <taxon>Pseudomonadati</taxon>
        <taxon>Pseudomonadota</taxon>
        <taxon>Gammaproteobacteria</taxon>
        <taxon>Chromatiales</taxon>
        <taxon>Sedimenticolaceae</taxon>
        <taxon>Candidatus Endoriftia</taxon>
    </lineage>
</organism>
<gene>
    <name evidence="1" type="ORF">L0Y14_02460</name>
</gene>
<reference evidence="1" key="1">
    <citation type="journal article" date="2022" name="Mol. Ecol. Resour.">
        <title>The complete and closed genome of the facultative generalist Candidatus Endoriftia persephone from deep-sea hydrothermal vents.</title>
        <authorList>
            <person name="de Oliveira A.L."/>
            <person name="Srivastava A."/>
            <person name="Espada-Hinojosa S."/>
            <person name="Bright M."/>
        </authorList>
    </citation>
    <scope>NUCLEOTIDE SEQUENCE</scope>
    <source>
        <strain evidence="1">Tica-EPR-9o50.N</strain>
    </source>
</reference>
<evidence type="ECO:0000313" key="1">
    <source>
        <dbReference type="EMBL" id="USF88125.1"/>
    </source>
</evidence>
<evidence type="ECO:0000313" key="2">
    <source>
        <dbReference type="Proteomes" id="UP001056649"/>
    </source>
</evidence>
<sequence>MAVEWLRERFPEYAETIACGDFTREIPWPGPFALIVDRASLIHNTTVAIQ</sequence>
<keyword evidence="2" id="KW-1185">Reference proteome</keyword>
<dbReference type="EMBL" id="CP090569">
    <property type="protein sequence ID" value="USF88125.1"/>
    <property type="molecule type" value="Genomic_DNA"/>
</dbReference>
<dbReference type="RefSeq" id="WP_006473600.1">
    <property type="nucleotide sequence ID" value="NZ_CP090569.1"/>
</dbReference>
<dbReference type="Proteomes" id="UP001056649">
    <property type="component" value="Chromosome"/>
</dbReference>
<proteinExistence type="predicted"/>
<accession>A0A9J6ZZD7</accession>